<dbReference type="Gene3D" id="3.40.50.300">
    <property type="entry name" value="P-loop containing nucleotide triphosphate hydrolases"/>
    <property type="match status" value="1"/>
</dbReference>
<dbReference type="SUPFAM" id="SSF52540">
    <property type="entry name" value="P-loop containing nucleoside triphosphate hydrolases"/>
    <property type="match status" value="1"/>
</dbReference>
<dbReference type="AlphaFoldDB" id="A0A540VHD4"/>
<dbReference type="EMBL" id="VIGC01000009">
    <property type="protein sequence ID" value="TQE96176.1"/>
    <property type="molecule type" value="Genomic_DNA"/>
</dbReference>
<organism evidence="1 2">
    <name type="scientific">Litorilinea aerophila</name>
    <dbReference type="NCBI Taxonomy" id="1204385"/>
    <lineage>
        <taxon>Bacteria</taxon>
        <taxon>Bacillati</taxon>
        <taxon>Chloroflexota</taxon>
        <taxon>Caldilineae</taxon>
        <taxon>Caldilineales</taxon>
        <taxon>Caldilineaceae</taxon>
        <taxon>Litorilinea</taxon>
    </lineage>
</organism>
<dbReference type="RefSeq" id="WP_141609729.1">
    <property type="nucleotide sequence ID" value="NZ_VIGC02000009.1"/>
</dbReference>
<accession>A0A540VHD4</accession>
<dbReference type="Pfam" id="PF10923">
    <property type="entry name" value="BrxC_BrxD"/>
    <property type="match status" value="1"/>
</dbReference>
<gene>
    <name evidence="1" type="ORF">FKZ61_08830</name>
</gene>
<name>A0A540VHD4_9CHLR</name>
<sequence>MTTKEVVHPRYGRGVVLQRRHKGFELLVEFDGVRRWVRIDELREAELLPPAPRFPPAPEPDEHFKSRRMIEAFRLGIVPYDCVEDFTFGREQEVKQIAQWLSSQSEQSGTMLVVGEYGSGKTHLLHYALGRALQEGYAVSWVEMDPNEAPFHKPKRVYKQLIQNMRYPLGGTSVGNFRDFLKRALSLGALKDHEYFKRIMGHEFDETLWEWIEAREPSIRPWSFYNWTYNSLPGLYDYSTAANIYCYLLSALGWAAREVMSLKGLLLVFDEAETVEMNYYSYQAERSRNFLRALIRTADNEPALQKKPWNSGLDYCGVGVGPRIPFLYEEVSGLKLLFAFTSLDWNYYYSWTDGYYSKTPYIPEIERIPKSELEPLSEKALRQVFEHICLLYDSAYDYLEEDVTIDAIFNILNQSIQTRLFVKGAVEILDIARFLTKS</sequence>
<dbReference type="InterPro" id="IPR027417">
    <property type="entry name" value="P-loop_NTPase"/>
</dbReference>
<comment type="caution">
    <text evidence="1">The sequence shown here is derived from an EMBL/GenBank/DDBJ whole genome shotgun (WGS) entry which is preliminary data.</text>
</comment>
<proteinExistence type="predicted"/>
<dbReference type="OrthoDB" id="9772976at2"/>
<dbReference type="Proteomes" id="UP000317371">
    <property type="component" value="Unassembled WGS sequence"/>
</dbReference>
<dbReference type="InParanoid" id="A0A540VHD4"/>
<evidence type="ECO:0000313" key="1">
    <source>
        <dbReference type="EMBL" id="TQE96176.1"/>
    </source>
</evidence>
<keyword evidence="2" id="KW-1185">Reference proteome</keyword>
<reference evidence="1 2" key="1">
    <citation type="submission" date="2019-06" db="EMBL/GenBank/DDBJ databases">
        <title>Genome sequence of Litorilinea aerophila BAA-2444.</title>
        <authorList>
            <person name="Maclea K.S."/>
            <person name="Maurais E.G."/>
            <person name="Iannazzi L.C."/>
        </authorList>
    </citation>
    <scope>NUCLEOTIDE SEQUENCE [LARGE SCALE GENOMIC DNA]</scope>
    <source>
        <strain evidence="1 2">ATCC BAA-2444</strain>
    </source>
</reference>
<evidence type="ECO:0000313" key="2">
    <source>
        <dbReference type="Proteomes" id="UP000317371"/>
    </source>
</evidence>
<protein>
    <submittedName>
        <fullName evidence="1">AAA family ATPase</fullName>
    </submittedName>
</protein>
<dbReference type="InterPro" id="IPR021228">
    <property type="entry name" value="BrxD"/>
</dbReference>